<name>A0A212JPK0_9PROT</name>
<proteinExistence type="predicted"/>
<dbReference type="InterPro" id="IPR011990">
    <property type="entry name" value="TPR-like_helical_dom_sf"/>
</dbReference>
<evidence type="ECO:0000313" key="1">
    <source>
        <dbReference type="EMBL" id="SBW01384.1"/>
    </source>
</evidence>
<accession>A0A212JPK0</accession>
<dbReference type="AlphaFoldDB" id="A0A212JPK0"/>
<organism evidence="1">
    <name type="scientific">uncultured Alphaproteobacteria bacterium</name>
    <dbReference type="NCBI Taxonomy" id="91750"/>
    <lineage>
        <taxon>Bacteria</taxon>
        <taxon>Pseudomonadati</taxon>
        <taxon>Pseudomonadota</taxon>
        <taxon>Alphaproteobacteria</taxon>
        <taxon>environmental samples</taxon>
    </lineage>
</organism>
<reference evidence="1" key="1">
    <citation type="submission" date="2016-04" db="EMBL/GenBank/DDBJ databases">
        <authorList>
            <person name="Evans L.H."/>
            <person name="Alamgir A."/>
            <person name="Owens N."/>
            <person name="Weber N.D."/>
            <person name="Virtaneva K."/>
            <person name="Barbian K."/>
            <person name="Babar A."/>
            <person name="Rosenke K."/>
        </authorList>
    </citation>
    <scope>NUCLEOTIDE SEQUENCE</scope>
    <source>
        <strain evidence="1">86</strain>
    </source>
</reference>
<dbReference type="EMBL" id="FLUO01000001">
    <property type="protein sequence ID" value="SBW01384.1"/>
    <property type="molecule type" value="Genomic_DNA"/>
</dbReference>
<sequence>MTAPDFAALIAEARALVAAGDDAAALARIADAADRGDAPPSLLWLAGKLAAENRRIERAIGWLGRAAALAPAAEVVQVDYADVLTRGDRAADAAEALRRAVSTIGPSAALLATSLSPRGGDAQRTAIASWRGFGTRLISVNTAAEIAQLAPEYPDVAFRETARDGRDLIGKPLVYVDDLLDALADEGAPVCGIVNADILLLRAERLAPHVSRDALTLCHRLDLDDPDDPDGRPYVAGFDAFFFPRDWIPVFRDSRLLLGAPWWDYLFAARALLAGLPMRVPRAGAIGHVVHPINWSQRMYVATAALWMEALRRPPAHPLSAPAAFLVALLDGFAARHRLTGEFDEDTLADPDVSAHVTMLLTLVNHLLRTQAQPAADPPR</sequence>
<protein>
    <submittedName>
        <fullName evidence="1">Uncharacterized protein</fullName>
    </submittedName>
</protein>
<gene>
    <name evidence="1" type="ORF">KL86APRO_11421</name>
</gene>
<dbReference type="Gene3D" id="1.25.40.10">
    <property type="entry name" value="Tetratricopeptide repeat domain"/>
    <property type="match status" value="1"/>
</dbReference>
<dbReference type="SUPFAM" id="SSF48452">
    <property type="entry name" value="TPR-like"/>
    <property type="match status" value="1"/>
</dbReference>